<accession>A0ABX9AI69</accession>
<feature type="domain" description="Flagellar motor switch protein FliN-like C-terminal" evidence="2">
    <location>
        <begin position="239"/>
        <end position="306"/>
    </location>
</feature>
<keyword evidence="6" id="KW-1185">Reference proteome</keyword>
<feature type="domain" description="SpaO N-terminal" evidence="3">
    <location>
        <begin position="6"/>
        <end position="133"/>
    </location>
</feature>
<keyword evidence="5" id="KW-0282">Flagellum</keyword>
<evidence type="ECO:0000259" key="2">
    <source>
        <dbReference type="Pfam" id="PF01052"/>
    </source>
</evidence>
<dbReference type="Pfam" id="PF01052">
    <property type="entry name" value="FliMN_C"/>
    <property type="match status" value="1"/>
</dbReference>
<dbReference type="RefSeq" id="WP_222157921.1">
    <property type="nucleotide sequence ID" value="NZ_CP081864.1"/>
</dbReference>
<reference evidence="5 6" key="1">
    <citation type="submission" date="2021-08" db="EMBL/GenBank/DDBJ databases">
        <title>Culture and genomic analysis of Symbiopectobacterium purcellii sp. nov. gen. nov., isolated from the leafhopper Empoasca decipiens.</title>
        <authorList>
            <person name="Nadal-Jimenez P."/>
            <person name="Siozios S."/>
            <person name="Halliday N."/>
            <person name="Camara M."/>
            <person name="Hurst G.D.D."/>
        </authorList>
    </citation>
    <scope>NUCLEOTIDE SEQUENCE [LARGE SCALE GENOMIC DNA]</scope>
    <source>
        <strain evidence="5 6">SyEd1</strain>
    </source>
</reference>
<dbReference type="InterPro" id="IPR036429">
    <property type="entry name" value="SpoA-like_sf"/>
</dbReference>
<dbReference type="Pfam" id="PF26304">
    <property type="entry name" value="FliMN_C_rel"/>
    <property type="match status" value="1"/>
</dbReference>
<evidence type="ECO:0000313" key="6">
    <source>
        <dbReference type="Proteomes" id="UP000825886"/>
    </source>
</evidence>
<evidence type="ECO:0000259" key="3">
    <source>
        <dbReference type="Pfam" id="PF26294"/>
    </source>
</evidence>
<keyword evidence="5" id="KW-0969">Cilium</keyword>
<dbReference type="InterPro" id="IPR058804">
    <property type="entry name" value="SpaO_N"/>
</dbReference>
<dbReference type="InterPro" id="IPR058805">
    <property type="entry name" value="SpaO_FliMN_C_rel"/>
</dbReference>
<dbReference type="InterPro" id="IPR001543">
    <property type="entry name" value="FliN-like_C"/>
</dbReference>
<evidence type="ECO:0000313" key="5">
    <source>
        <dbReference type="EMBL" id="QZN94808.1"/>
    </source>
</evidence>
<dbReference type="Proteomes" id="UP000825886">
    <property type="component" value="Chromosome"/>
</dbReference>
<feature type="domain" description="SpaO FliM/N C-terminal related" evidence="4">
    <location>
        <begin position="148"/>
        <end position="208"/>
    </location>
</feature>
<gene>
    <name evidence="5" type="ORF">K6K13_16265</name>
</gene>
<protein>
    <submittedName>
        <fullName evidence="5">FliM/FliN family flagellar motor switch protein</fullName>
    </submittedName>
</protein>
<dbReference type="Pfam" id="PF26294">
    <property type="entry name" value="SpaO_N"/>
    <property type="match status" value="1"/>
</dbReference>
<dbReference type="SUPFAM" id="SSF101801">
    <property type="entry name" value="Surface presentation of antigens (SPOA)"/>
    <property type="match status" value="1"/>
</dbReference>
<comment type="similarity">
    <text evidence="1">Belongs to the FliN/MopA/SpaO family.</text>
</comment>
<dbReference type="PANTHER" id="PTHR30034:SF5">
    <property type="entry name" value="SECRETION SYSTEM APPARATUS PROTEIN SSAQ"/>
    <property type="match status" value="1"/>
</dbReference>
<dbReference type="EMBL" id="CP081864">
    <property type="protein sequence ID" value="QZN94808.1"/>
    <property type="molecule type" value="Genomic_DNA"/>
</dbReference>
<keyword evidence="5" id="KW-0966">Cell projection</keyword>
<proteinExistence type="inferred from homology"/>
<evidence type="ECO:0000256" key="1">
    <source>
        <dbReference type="ARBA" id="ARBA00009226"/>
    </source>
</evidence>
<sequence length="315" mass="35405">MIGQHLRSYSKRELSERRRVKTWQDQGFDVCQHLVPGNHLLHFIADTGWEGIIDLERWFCHRVPQSAALSSASWSPAQLETLFITCIQPINGLPQDLAYQRLESKGRVAASSVPAQAYACMASQGRVWLHTFPPHAPLEEGRRYLKADSLPLSIQFQIGYSHISMALLKRIQRGDVILVNHEECTVASSNHVLGRFIKIEEGFMFDETDVTAMSENESELSLPEHINEVAVAPVRSRDEIKIKLDVVLQQSTLSVAELESFYHGQVIPCHPDAEQNISIMANGVPVAKGELVWIEDSLGIEIKDIYQEAGDVSRQ</sequence>
<dbReference type="PANTHER" id="PTHR30034">
    <property type="entry name" value="FLAGELLAR MOTOR SWITCH PROTEIN FLIM"/>
    <property type="match status" value="1"/>
</dbReference>
<name>A0ABX9AI69_9ENTR</name>
<organism evidence="5 6">
    <name type="scientific">Symbiopectobacterium purcellii</name>
    <dbReference type="NCBI Taxonomy" id="2871826"/>
    <lineage>
        <taxon>Bacteria</taxon>
        <taxon>Pseudomonadati</taxon>
        <taxon>Pseudomonadota</taxon>
        <taxon>Gammaproteobacteria</taxon>
        <taxon>Enterobacterales</taxon>
        <taxon>Enterobacteriaceae</taxon>
    </lineage>
</organism>
<evidence type="ECO:0000259" key="4">
    <source>
        <dbReference type="Pfam" id="PF26304"/>
    </source>
</evidence>
<dbReference type="Gene3D" id="2.30.330.10">
    <property type="entry name" value="SpoA-like"/>
    <property type="match status" value="1"/>
</dbReference>